<keyword evidence="1" id="KW-0472">Membrane</keyword>
<name>A0A167Q7D3_PHYB8</name>
<evidence type="ECO:0000313" key="2">
    <source>
        <dbReference type="EMBL" id="OAD79208.1"/>
    </source>
</evidence>
<dbReference type="EMBL" id="KV440972">
    <property type="protein sequence ID" value="OAD79208.1"/>
    <property type="molecule type" value="Genomic_DNA"/>
</dbReference>
<evidence type="ECO:0000313" key="3">
    <source>
        <dbReference type="Proteomes" id="UP000077315"/>
    </source>
</evidence>
<feature type="transmembrane region" description="Helical" evidence="1">
    <location>
        <begin position="163"/>
        <end position="182"/>
    </location>
</feature>
<sequence length="271" mass="31493">MNIQLLFEDGKGSVIDKYGRPEPMNYTIDEEQFRLETLSSPTQYFAQFPLESENKAEIMQMKKETKASQSVYLPSRTKKPSNLFYLFAKTWLLDVLSWVLTVSHFRKYTTKAEHQGSMEPVLQDNNKSNAESSKSWKHNLFTMKQSSLRVLKTNAAKKNLSHVYILGLWAATLFKCAINYLLKPMRRYYIWIVTSIFMKEIPPFSQQTFQENKVSHPRLLILAHILMLCSQHVSQFCSHPAPPKPHGGVYYNNETRDNVNYDTCPSICDNF</sequence>
<dbReference type="RefSeq" id="XP_018297248.1">
    <property type="nucleotide sequence ID" value="XM_018430186.1"/>
</dbReference>
<dbReference type="InParanoid" id="A0A167Q7D3"/>
<keyword evidence="1" id="KW-1133">Transmembrane helix</keyword>
<accession>A0A167Q7D3</accession>
<keyword evidence="1" id="KW-0812">Transmembrane</keyword>
<dbReference type="GeneID" id="28991092"/>
<gene>
    <name evidence="2" type="ORF">PHYBLDRAFT_139243</name>
</gene>
<dbReference type="Proteomes" id="UP000077315">
    <property type="component" value="Unassembled WGS sequence"/>
</dbReference>
<organism evidence="2 3">
    <name type="scientific">Phycomyces blakesleeanus (strain ATCC 8743b / DSM 1359 / FGSC 10004 / NBRC 33097 / NRRL 1555)</name>
    <dbReference type="NCBI Taxonomy" id="763407"/>
    <lineage>
        <taxon>Eukaryota</taxon>
        <taxon>Fungi</taxon>
        <taxon>Fungi incertae sedis</taxon>
        <taxon>Mucoromycota</taxon>
        <taxon>Mucoromycotina</taxon>
        <taxon>Mucoromycetes</taxon>
        <taxon>Mucorales</taxon>
        <taxon>Phycomycetaceae</taxon>
        <taxon>Phycomyces</taxon>
    </lineage>
</organism>
<protein>
    <submittedName>
        <fullName evidence="2">Uncharacterized protein</fullName>
    </submittedName>
</protein>
<dbReference type="AlphaFoldDB" id="A0A167Q7D3"/>
<dbReference type="VEuPathDB" id="FungiDB:PHYBLDRAFT_139243"/>
<evidence type="ECO:0000256" key="1">
    <source>
        <dbReference type="SAM" id="Phobius"/>
    </source>
</evidence>
<proteinExistence type="predicted"/>
<keyword evidence="3" id="KW-1185">Reference proteome</keyword>
<dbReference type="OrthoDB" id="2211252at2759"/>
<reference evidence="3" key="1">
    <citation type="submission" date="2015-06" db="EMBL/GenBank/DDBJ databases">
        <title>Expansion of signal transduction pathways in fungi by whole-genome duplication.</title>
        <authorList>
            <consortium name="DOE Joint Genome Institute"/>
            <person name="Corrochano L.M."/>
            <person name="Kuo A."/>
            <person name="Marcet-Houben M."/>
            <person name="Polaino S."/>
            <person name="Salamov A."/>
            <person name="Villalobos J.M."/>
            <person name="Alvarez M.I."/>
            <person name="Avalos J."/>
            <person name="Benito E.P."/>
            <person name="Benoit I."/>
            <person name="Burger G."/>
            <person name="Camino L.P."/>
            <person name="Canovas D."/>
            <person name="Cerda-Olmedo E."/>
            <person name="Cheng J.-F."/>
            <person name="Dominguez A."/>
            <person name="Elias M."/>
            <person name="Eslava A.P."/>
            <person name="Glaser F."/>
            <person name="Grimwood J."/>
            <person name="Gutierrez G."/>
            <person name="Heitman J."/>
            <person name="Henrissat B."/>
            <person name="Iturriaga E.A."/>
            <person name="Lang B.F."/>
            <person name="Lavin J.L."/>
            <person name="Lee S."/>
            <person name="Li W."/>
            <person name="Lindquist E."/>
            <person name="Lopez-Garcia S."/>
            <person name="Luque E.M."/>
            <person name="Marcos A.T."/>
            <person name="Martin J."/>
            <person name="McCluskey K."/>
            <person name="Medina H.R."/>
            <person name="Miralles-Duran A."/>
            <person name="Miyazaki A."/>
            <person name="Munoz-Torres E."/>
            <person name="Oguiza J.A."/>
            <person name="Ohm R."/>
            <person name="Olmedo M."/>
            <person name="Orejas M."/>
            <person name="Ortiz-Castellanos L."/>
            <person name="Pisabarro A.G."/>
            <person name="Rodriguez-Romero J."/>
            <person name="Ruiz-Herrera J."/>
            <person name="Ruiz-Vazquez R."/>
            <person name="Sanz C."/>
            <person name="Schackwitz W."/>
            <person name="Schmutz J."/>
            <person name="Shahriari M."/>
            <person name="Shelest E."/>
            <person name="Silva-Franco F."/>
            <person name="Soanes D."/>
            <person name="Syed K."/>
            <person name="Tagua V.G."/>
            <person name="Talbot N.J."/>
            <person name="Thon M."/>
            <person name="De vries R.P."/>
            <person name="Wiebenga A."/>
            <person name="Yadav J.S."/>
            <person name="Braun E.L."/>
            <person name="Baker S."/>
            <person name="Garre V."/>
            <person name="Horwitz B."/>
            <person name="Torres-Martinez S."/>
            <person name="Idnurm A."/>
            <person name="Herrera-Estrella A."/>
            <person name="Gabaldon T."/>
            <person name="Grigoriev I.V."/>
        </authorList>
    </citation>
    <scope>NUCLEOTIDE SEQUENCE [LARGE SCALE GENOMIC DNA]</scope>
    <source>
        <strain evidence="3">NRRL 1555(-)</strain>
    </source>
</reference>